<proteinExistence type="predicted"/>
<dbReference type="EMBL" id="GBRH01195355">
    <property type="protein sequence ID" value="JAE02541.1"/>
    <property type="molecule type" value="Transcribed_RNA"/>
</dbReference>
<reference evidence="1" key="2">
    <citation type="journal article" date="2015" name="Data Brief">
        <title>Shoot transcriptome of the giant reed, Arundo donax.</title>
        <authorList>
            <person name="Barrero R.A."/>
            <person name="Guerrero F.D."/>
            <person name="Moolhuijzen P."/>
            <person name="Goolsby J.A."/>
            <person name="Tidwell J."/>
            <person name="Bellgard S.E."/>
            <person name="Bellgard M.I."/>
        </authorList>
    </citation>
    <scope>NUCLEOTIDE SEQUENCE</scope>
    <source>
        <tissue evidence="1">Shoot tissue taken approximately 20 cm above the soil surface</tissue>
    </source>
</reference>
<evidence type="ECO:0000313" key="1">
    <source>
        <dbReference type="EMBL" id="JAE02541.1"/>
    </source>
</evidence>
<accession>A0A0A9EXD1</accession>
<dbReference type="AlphaFoldDB" id="A0A0A9EXD1"/>
<name>A0A0A9EXD1_ARUDO</name>
<organism evidence="1">
    <name type="scientific">Arundo donax</name>
    <name type="common">Giant reed</name>
    <name type="synonym">Donax arundinaceus</name>
    <dbReference type="NCBI Taxonomy" id="35708"/>
    <lineage>
        <taxon>Eukaryota</taxon>
        <taxon>Viridiplantae</taxon>
        <taxon>Streptophyta</taxon>
        <taxon>Embryophyta</taxon>
        <taxon>Tracheophyta</taxon>
        <taxon>Spermatophyta</taxon>
        <taxon>Magnoliopsida</taxon>
        <taxon>Liliopsida</taxon>
        <taxon>Poales</taxon>
        <taxon>Poaceae</taxon>
        <taxon>PACMAD clade</taxon>
        <taxon>Arundinoideae</taxon>
        <taxon>Arundineae</taxon>
        <taxon>Arundo</taxon>
    </lineage>
</organism>
<protein>
    <submittedName>
        <fullName evidence="1">Uncharacterized protein</fullName>
    </submittedName>
</protein>
<sequence>MPSSHTSEPLLITLGSHLECKIASSISRSRPSHKPQRAFLAELESSGPSALALPVRPPRRSTHC</sequence>
<reference evidence="1" key="1">
    <citation type="submission" date="2014-09" db="EMBL/GenBank/DDBJ databases">
        <authorList>
            <person name="Magalhaes I.L.F."/>
            <person name="Oliveira U."/>
            <person name="Santos F.R."/>
            <person name="Vidigal T.H.D.A."/>
            <person name="Brescovit A.D."/>
            <person name="Santos A.J."/>
        </authorList>
    </citation>
    <scope>NUCLEOTIDE SEQUENCE</scope>
    <source>
        <tissue evidence="1">Shoot tissue taken approximately 20 cm above the soil surface</tissue>
    </source>
</reference>